<dbReference type="Proteomes" id="UP001519287">
    <property type="component" value="Unassembled WGS sequence"/>
</dbReference>
<name>A0ABS4J300_9BACL</name>
<evidence type="ECO:0000256" key="1">
    <source>
        <dbReference type="ARBA" id="ARBA00006817"/>
    </source>
</evidence>
<dbReference type="Gene3D" id="3.30.530.20">
    <property type="match status" value="1"/>
</dbReference>
<gene>
    <name evidence="3" type="ORF">J2Z66_005858</name>
</gene>
<dbReference type="InterPro" id="IPR013538">
    <property type="entry name" value="ASHA1/2-like_C"/>
</dbReference>
<accession>A0ABS4J300</accession>
<keyword evidence="4" id="KW-1185">Reference proteome</keyword>
<evidence type="ECO:0000313" key="4">
    <source>
        <dbReference type="Proteomes" id="UP001519287"/>
    </source>
</evidence>
<comment type="caution">
    <text evidence="3">The sequence shown here is derived from an EMBL/GenBank/DDBJ whole genome shotgun (WGS) entry which is preliminary data.</text>
</comment>
<dbReference type="SUPFAM" id="SSF55961">
    <property type="entry name" value="Bet v1-like"/>
    <property type="match status" value="1"/>
</dbReference>
<protein>
    <submittedName>
        <fullName evidence="3">Uncharacterized protein YndB with AHSA1/START domain</fullName>
    </submittedName>
</protein>
<evidence type="ECO:0000259" key="2">
    <source>
        <dbReference type="Pfam" id="PF08327"/>
    </source>
</evidence>
<sequence>MLAVIQQTKEGYTARFERQLKHSAEKVWASLTENEKLAKWFSELSVDDLREGGFIKFDMGDGTFEELEILELKPLSVLEYKWGEDRVRFELYPEQEGCRLVLIETILKLTPHTPRDLAGWDVCLEVVEVLLDGGSVEDRKARWEIKYEQYVKAIEALPQV</sequence>
<feature type="domain" description="Activator of Hsp90 ATPase homologue 1/2-like C-terminal" evidence="2">
    <location>
        <begin position="22"/>
        <end position="125"/>
    </location>
</feature>
<organism evidence="3 4">
    <name type="scientific">Paenibacillus eucommiae</name>
    <dbReference type="NCBI Taxonomy" id="1355755"/>
    <lineage>
        <taxon>Bacteria</taxon>
        <taxon>Bacillati</taxon>
        <taxon>Bacillota</taxon>
        <taxon>Bacilli</taxon>
        <taxon>Bacillales</taxon>
        <taxon>Paenibacillaceae</taxon>
        <taxon>Paenibacillus</taxon>
    </lineage>
</organism>
<reference evidence="3 4" key="1">
    <citation type="submission" date="2021-03" db="EMBL/GenBank/DDBJ databases">
        <title>Genomic Encyclopedia of Type Strains, Phase IV (KMG-IV): sequencing the most valuable type-strain genomes for metagenomic binning, comparative biology and taxonomic classification.</title>
        <authorList>
            <person name="Goeker M."/>
        </authorList>
    </citation>
    <scope>NUCLEOTIDE SEQUENCE [LARGE SCALE GENOMIC DNA]</scope>
    <source>
        <strain evidence="3 4">DSM 26048</strain>
    </source>
</reference>
<dbReference type="InterPro" id="IPR023393">
    <property type="entry name" value="START-like_dom_sf"/>
</dbReference>
<dbReference type="Pfam" id="PF08327">
    <property type="entry name" value="AHSA1"/>
    <property type="match status" value="1"/>
</dbReference>
<proteinExistence type="inferred from homology"/>
<evidence type="ECO:0000313" key="3">
    <source>
        <dbReference type="EMBL" id="MBP1994222.1"/>
    </source>
</evidence>
<comment type="similarity">
    <text evidence="1">Belongs to the AHA1 family.</text>
</comment>
<dbReference type="EMBL" id="JAGGLB010000024">
    <property type="protein sequence ID" value="MBP1994222.1"/>
    <property type="molecule type" value="Genomic_DNA"/>
</dbReference>
<dbReference type="RefSeq" id="WP_209976077.1">
    <property type="nucleotide sequence ID" value="NZ_JAGGLB010000024.1"/>
</dbReference>
<dbReference type="CDD" id="cd08899">
    <property type="entry name" value="SRPBCC_CalC_Aha1-like_6"/>
    <property type="match status" value="1"/>
</dbReference>